<dbReference type="PANTHER" id="PTHR36582:SF2">
    <property type="entry name" value="ANTITOXIN PARD"/>
    <property type="match status" value="1"/>
</dbReference>
<dbReference type="InterPro" id="IPR038296">
    <property type="entry name" value="ParD_sf"/>
</dbReference>
<protein>
    <submittedName>
        <fullName evidence="3">Antitoxin ParD1/3/4</fullName>
    </submittedName>
</protein>
<dbReference type="SUPFAM" id="SSF47598">
    <property type="entry name" value="Ribbon-helix-helix"/>
    <property type="match status" value="1"/>
</dbReference>
<dbReference type="EMBL" id="FNHG01000002">
    <property type="protein sequence ID" value="SDL79634.1"/>
    <property type="molecule type" value="Genomic_DNA"/>
</dbReference>
<keyword evidence="2" id="KW-1277">Toxin-antitoxin system</keyword>
<accession>A0A1G9MZT6</accession>
<dbReference type="NCBIfam" id="TIGR02606">
    <property type="entry name" value="antidote_CC2985"/>
    <property type="match status" value="1"/>
</dbReference>
<dbReference type="Pfam" id="PF03693">
    <property type="entry name" value="ParD_antitoxin"/>
    <property type="match status" value="1"/>
</dbReference>
<dbReference type="PANTHER" id="PTHR36582">
    <property type="entry name" value="ANTITOXIN PARD"/>
    <property type="match status" value="1"/>
</dbReference>
<dbReference type="GO" id="GO:0006355">
    <property type="term" value="P:regulation of DNA-templated transcription"/>
    <property type="evidence" value="ECO:0007669"/>
    <property type="project" value="InterPro"/>
</dbReference>
<dbReference type="Proteomes" id="UP000199759">
    <property type="component" value="Unassembled WGS sequence"/>
</dbReference>
<evidence type="ECO:0000256" key="1">
    <source>
        <dbReference type="ARBA" id="ARBA00008580"/>
    </source>
</evidence>
<evidence type="ECO:0000256" key="2">
    <source>
        <dbReference type="ARBA" id="ARBA00022649"/>
    </source>
</evidence>
<dbReference type="AlphaFoldDB" id="A0A1G9MZT6"/>
<proteinExistence type="inferred from homology"/>
<dbReference type="Gene3D" id="6.10.10.120">
    <property type="entry name" value="Antitoxin ParD1-like"/>
    <property type="match status" value="1"/>
</dbReference>
<organism evidence="3 4">
    <name type="scientific">Maricaulis salignorans</name>
    <dbReference type="NCBI Taxonomy" id="144026"/>
    <lineage>
        <taxon>Bacteria</taxon>
        <taxon>Pseudomonadati</taxon>
        <taxon>Pseudomonadota</taxon>
        <taxon>Alphaproteobacteria</taxon>
        <taxon>Maricaulales</taxon>
        <taxon>Maricaulaceae</taxon>
        <taxon>Maricaulis</taxon>
    </lineage>
</organism>
<name>A0A1G9MZT6_9PROT</name>
<reference evidence="3 4" key="1">
    <citation type="submission" date="2016-10" db="EMBL/GenBank/DDBJ databases">
        <authorList>
            <person name="de Groot N.N."/>
        </authorList>
    </citation>
    <scope>NUCLEOTIDE SEQUENCE [LARGE SCALE GENOMIC DNA]</scope>
    <source>
        <strain evidence="3 4">DSM 16077</strain>
    </source>
</reference>
<sequence length="81" mass="9264">MNVSIGKRWELFVEEQVKQGRYTSQSEVVREGLRLVEEREAKLAELRASLLAAINDERRYTIEEAEAHLAATFDELKSGAQ</sequence>
<gene>
    <name evidence="3" type="ORF">SAMN04488568_102163</name>
</gene>
<keyword evidence="4" id="KW-1185">Reference proteome</keyword>
<evidence type="ECO:0000313" key="4">
    <source>
        <dbReference type="Proteomes" id="UP000199759"/>
    </source>
</evidence>
<evidence type="ECO:0000313" key="3">
    <source>
        <dbReference type="EMBL" id="SDL79634.1"/>
    </source>
</evidence>
<dbReference type="InterPro" id="IPR010985">
    <property type="entry name" value="Ribbon_hlx_hlx"/>
</dbReference>
<dbReference type="InterPro" id="IPR022789">
    <property type="entry name" value="ParD"/>
</dbReference>
<dbReference type="RefSeq" id="WP_091766309.1">
    <property type="nucleotide sequence ID" value="NZ_FNHG01000002.1"/>
</dbReference>
<dbReference type="STRING" id="144026.SAMN04488568_102163"/>
<comment type="similarity">
    <text evidence="1">Belongs to the ParD antitoxin family.</text>
</comment>